<feature type="transmembrane region" description="Helical" evidence="4">
    <location>
        <begin position="663"/>
        <end position="687"/>
    </location>
</feature>
<dbReference type="RefSeq" id="XP_013762474.1">
    <property type="nucleotide sequence ID" value="XM_013907020.1"/>
</dbReference>
<name>A0A0L0DEG3_THETB</name>
<dbReference type="InterPro" id="IPR027417">
    <property type="entry name" value="P-loop_NTPase"/>
</dbReference>
<keyword evidence="4" id="KW-0812">Transmembrane</keyword>
<dbReference type="GO" id="GO:0005524">
    <property type="term" value="F:ATP binding"/>
    <property type="evidence" value="ECO:0007669"/>
    <property type="project" value="UniProtKB-KW"/>
</dbReference>
<dbReference type="InterPro" id="IPR005654">
    <property type="entry name" value="ATPase_AFG1-like"/>
</dbReference>
<keyword evidence="3" id="KW-0067">ATP-binding</keyword>
<feature type="transmembrane region" description="Helical" evidence="4">
    <location>
        <begin position="540"/>
        <end position="560"/>
    </location>
</feature>
<feature type="transmembrane region" description="Helical" evidence="4">
    <location>
        <begin position="580"/>
        <end position="602"/>
    </location>
</feature>
<dbReference type="PANTHER" id="PTHR12169">
    <property type="entry name" value="ATPASE N2B"/>
    <property type="match status" value="1"/>
</dbReference>
<gene>
    <name evidence="5" type="ORF">AMSG_00745</name>
</gene>
<evidence type="ECO:0000256" key="4">
    <source>
        <dbReference type="SAM" id="Phobius"/>
    </source>
</evidence>
<dbReference type="EMBL" id="GL349435">
    <property type="protein sequence ID" value="KNC50585.1"/>
    <property type="molecule type" value="Genomic_DNA"/>
</dbReference>
<dbReference type="OrthoDB" id="548867at2759"/>
<evidence type="ECO:0000256" key="1">
    <source>
        <dbReference type="ARBA" id="ARBA00010322"/>
    </source>
</evidence>
<feature type="transmembrane region" description="Helical" evidence="4">
    <location>
        <begin position="509"/>
        <end position="528"/>
    </location>
</feature>
<keyword evidence="6" id="KW-1185">Reference proteome</keyword>
<dbReference type="NCBIfam" id="NF040713">
    <property type="entry name" value="ZapE"/>
    <property type="match status" value="1"/>
</dbReference>
<comment type="similarity">
    <text evidence="1">Belongs to the AFG1 ATPase family.</text>
</comment>
<proteinExistence type="inferred from homology"/>
<accession>A0A0L0DEG3</accession>
<keyword evidence="4" id="KW-1133">Transmembrane helix</keyword>
<protein>
    <submittedName>
        <fullName evidence="5">AFG1-family ATPase</fullName>
    </submittedName>
</protein>
<dbReference type="GO" id="GO:0005739">
    <property type="term" value="C:mitochondrion"/>
    <property type="evidence" value="ECO:0007669"/>
    <property type="project" value="TreeGrafter"/>
</dbReference>
<dbReference type="AlphaFoldDB" id="A0A0L0DEG3"/>
<organism evidence="5 6">
    <name type="scientific">Thecamonas trahens ATCC 50062</name>
    <dbReference type="NCBI Taxonomy" id="461836"/>
    <lineage>
        <taxon>Eukaryota</taxon>
        <taxon>Apusozoa</taxon>
        <taxon>Apusomonadida</taxon>
        <taxon>Apusomonadidae</taxon>
        <taxon>Thecamonas</taxon>
    </lineage>
</organism>
<dbReference type="SUPFAM" id="SSF52540">
    <property type="entry name" value="P-loop containing nucleoside triphosphate hydrolases"/>
    <property type="match status" value="1"/>
</dbReference>
<evidence type="ECO:0000313" key="5">
    <source>
        <dbReference type="EMBL" id="KNC50585.1"/>
    </source>
</evidence>
<dbReference type="PANTHER" id="PTHR12169:SF6">
    <property type="entry name" value="AFG1-LIKE ATPASE"/>
    <property type="match status" value="1"/>
</dbReference>
<feature type="transmembrane region" description="Helical" evidence="4">
    <location>
        <begin position="477"/>
        <end position="497"/>
    </location>
</feature>
<dbReference type="Pfam" id="PF03969">
    <property type="entry name" value="AFG1_ATPase"/>
    <property type="match status" value="1"/>
</dbReference>
<reference evidence="5 6" key="1">
    <citation type="submission" date="2010-05" db="EMBL/GenBank/DDBJ databases">
        <title>The Genome Sequence of Thecamonas trahens ATCC 50062.</title>
        <authorList>
            <consortium name="The Broad Institute Genome Sequencing Platform"/>
            <person name="Russ C."/>
            <person name="Cuomo C."/>
            <person name="Shea T."/>
            <person name="Young S.K."/>
            <person name="Zeng Q."/>
            <person name="Koehrsen M."/>
            <person name="Haas B."/>
            <person name="Borodovsky M."/>
            <person name="Guigo R."/>
            <person name="Alvarado L."/>
            <person name="Berlin A."/>
            <person name="Bochicchio J."/>
            <person name="Borenstein D."/>
            <person name="Chapman S."/>
            <person name="Chen Z."/>
            <person name="Freedman E."/>
            <person name="Gellesch M."/>
            <person name="Goldberg J."/>
            <person name="Griggs A."/>
            <person name="Gujja S."/>
            <person name="Heilman E."/>
            <person name="Heiman D."/>
            <person name="Hepburn T."/>
            <person name="Howarth C."/>
            <person name="Jen D."/>
            <person name="Larson L."/>
            <person name="Mehta T."/>
            <person name="Park D."/>
            <person name="Pearson M."/>
            <person name="Roberts A."/>
            <person name="Saif S."/>
            <person name="Shenoy N."/>
            <person name="Sisk P."/>
            <person name="Stolte C."/>
            <person name="Sykes S."/>
            <person name="Thomson T."/>
            <person name="Walk T."/>
            <person name="White J."/>
            <person name="Yandava C."/>
            <person name="Burger G."/>
            <person name="Gray M.W."/>
            <person name="Holland P.W.H."/>
            <person name="King N."/>
            <person name="Lang F.B.F."/>
            <person name="Roger A.J."/>
            <person name="Ruiz-Trillo I."/>
            <person name="Lander E."/>
            <person name="Nusbaum C."/>
        </authorList>
    </citation>
    <scope>NUCLEOTIDE SEQUENCE [LARGE SCALE GENOMIC DNA]</scope>
    <source>
        <strain evidence="5 6">ATCC 50062</strain>
    </source>
</reference>
<sequence>MAATFGETYAALVAGGKLRVDPVQQAAVAELTRLEERVLAWEASGGPGKAAAAAATGRGASAGASRRAGGWLGSLLGGGGVENGANKTLAPPAGLPKGLYMYGGVGCGKTMLMDAFYEHVDVGSKARVSFHTFMLRVHAAMHKWKQSEGAKARQAGGESRMMGDVAAEMVRSGWLLCFDEFQVTDIATAMIIRQLFENLFAHGAVVMATSNRPPNELYLGGLQRDLFLPFIDLLNERCEVHHLASNRDYRAVLSAESAAQPTEGTETYMFPLAQSVEERMEAAFAQATADASQAPAPMELPVMMGRKIVIPRAANRVAWISFSELCEAAVYSADYLALTEAFDSVFITGVPQLGEETPNEARRFVTLIDQLYEAGVKVVLSAEVPLNELYQGIKRDAHGVEVSAAGDGGGKGAGSGLREDVAFAFDRTVSRILEMNSDDAKCVRVAVLAGVAVAAWAFVLARVAFTVGSSGAQLASVRGSILGLAAVYVTLLVVHWMALGVVALDYVAIYLKVVLAALVALHYALQVVRLFRFGARFRKRAMVACACVIAVASAVLAVSFMAPLKNAVFGSNVSCKRPAWILQSSLEFAMALACLAGAVLLTRRLRAVAALSSSFVAFELKHMWLLTVVFVVTSSVSLGYEIAELVQIRTEADCTSYLDSPKWAAANAGLRVVVLILPVVTTVAVFASLARKYTDKFNAAGGRGEAASR</sequence>
<feature type="transmembrane region" description="Helical" evidence="4">
    <location>
        <begin position="445"/>
        <end position="465"/>
    </location>
</feature>
<evidence type="ECO:0000256" key="3">
    <source>
        <dbReference type="ARBA" id="ARBA00022840"/>
    </source>
</evidence>
<dbReference type="STRING" id="461836.A0A0L0DEG3"/>
<evidence type="ECO:0000313" key="6">
    <source>
        <dbReference type="Proteomes" id="UP000054408"/>
    </source>
</evidence>
<dbReference type="GO" id="GO:0016887">
    <property type="term" value="F:ATP hydrolysis activity"/>
    <property type="evidence" value="ECO:0007669"/>
    <property type="project" value="InterPro"/>
</dbReference>
<keyword evidence="4" id="KW-0472">Membrane</keyword>
<dbReference type="eggNOG" id="KOG2383">
    <property type="taxonomic scope" value="Eukaryota"/>
</dbReference>
<dbReference type="Proteomes" id="UP000054408">
    <property type="component" value="Unassembled WGS sequence"/>
</dbReference>
<dbReference type="Gene3D" id="3.40.50.300">
    <property type="entry name" value="P-loop containing nucleotide triphosphate hydrolases"/>
    <property type="match status" value="1"/>
</dbReference>
<evidence type="ECO:0000256" key="2">
    <source>
        <dbReference type="ARBA" id="ARBA00022741"/>
    </source>
</evidence>
<keyword evidence="2" id="KW-0547">Nucleotide-binding</keyword>
<dbReference type="GeneID" id="25560536"/>